<dbReference type="RefSeq" id="WP_117446798.1">
    <property type="nucleotide sequence ID" value="NZ_JBFBOW010000001.1"/>
</dbReference>
<evidence type="ECO:0000313" key="2">
    <source>
        <dbReference type="EMBL" id="RGD74854.1"/>
    </source>
</evidence>
<keyword evidence="1" id="KW-1133">Transmembrane helix</keyword>
<accession>A0A3E3DZY5</accession>
<organism evidence="2 3">
    <name type="scientific">Faecalicoccus pleomorphus</name>
    <dbReference type="NCBI Taxonomy" id="1323"/>
    <lineage>
        <taxon>Bacteria</taxon>
        <taxon>Bacillati</taxon>
        <taxon>Bacillota</taxon>
        <taxon>Erysipelotrichia</taxon>
        <taxon>Erysipelotrichales</taxon>
        <taxon>Erysipelotrichaceae</taxon>
        <taxon>Faecalicoccus</taxon>
    </lineage>
</organism>
<reference evidence="2 3" key="1">
    <citation type="submission" date="2018-08" db="EMBL/GenBank/DDBJ databases">
        <title>A genome reference for cultivated species of the human gut microbiota.</title>
        <authorList>
            <person name="Zou Y."/>
            <person name="Xue W."/>
            <person name="Luo G."/>
        </authorList>
    </citation>
    <scope>NUCLEOTIDE SEQUENCE [LARGE SCALE GENOMIC DNA]</scope>
    <source>
        <strain evidence="2 3">TF08-11</strain>
    </source>
</reference>
<name>A0A3E3DZY5_9FIRM</name>
<feature type="transmembrane region" description="Helical" evidence="1">
    <location>
        <begin position="49"/>
        <end position="70"/>
    </location>
</feature>
<dbReference type="AlphaFoldDB" id="A0A3E3DZY5"/>
<keyword evidence="1" id="KW-0472">Membrane</keyword>
<evidence type="ECO:0000256" key="1">
    <source>
        <dbReference type="SAM" id="Phobius"/>
    </source>
</evidence>
<gene>
    <name evidence="2" type="ORF">DXC78_09455</name>
</gene>
<protein>
    <submittedName>
        <fullName evidence="2">Uncharacterized protein</fullName>
    </submittedName>
</protein>
<evidence type="ECO:0000313" key="3">
    <source>
        <dbReference type="Proteomes" id="UP000260721"/>
    </source>
</evidence>
<dbReference type="Proteomes" id="UP000260721">
    <property type="component" value="Unassembled WGS sequence"/>
</dbReference>
<comment type="caution">
    <text evidence="2">The sequence shown here is derived from an EMBL/GenBank/DDBJ whole genome shotgun (WGS) entry which is preliminary data.</text>
</comment>
<dbReference type="EMBL" id="QUSK01000021">
    <property type="protein sequence ID" value="RGD74854.1"/>
    <property type="molecule type" value="Genomic_DNA"/>
</dbReference>
<keyword evidence="1" id="KW-0812">Transmembrane</keyword>
<proteinExistence type="predicted"/>
<sequence>MATRKKEIELDVPNFQIIPSGRLQRINRKEKELKALEEKLNTRRKYTNAFLLMSVALIAFLIGISVRLVVSAL</sequence>